<dbReference type="Proteomes" id="UP000050349">
    <property type="component" value="Unassembled WGS sequence"/>
</dbReference>
<gene>
    <name evidence="1" type="ORF">AN403_115</name>
</gene>
<dbReference type="AlphaFoldDB" id="A0A0P8WCF7"/>
<accession>A0A0P8WCF7</accession>
<dbReference type="PATRIC" id="fig|294.162.peg.6284"/>
<evidence type="ECO:0000313" key="1">
    <source>
        <dbReference type="EMBL" id="KPU50671.1"/>
    </source>
</evidence>
<sequence length="33" mass="4058">MELKFPRLRRWLFALCQTRSGQCLKPQEHHHPL</sequence>
<proteinExistence type="predicted"/>
<organism evidence="1 2">
    <name type="scientific">Pseudomonas fluorescens</name>
    <dbReference type="NCBI Taxonomy" id="294"/>
    <lineage>
        <taxon>Bacteria</taxon>
        <taxon>Pseudomonadati</taxon>
        <taxon>Pseudomonadota</taxon>
        <taxon>Gammaproteobacteria</taxon>
        <taxon>Pseudomonadales</taxon>
        <taxon>Pseudomonadaceae</taxon>
        <taxon>Pseudomonas</taxon>
    </lineage>
</organism>
<name>A0A0P8WCF7_PSEFL</name>
<comment type="caution">
    <text evidence="1">The sequence shown here is derived from an EMBL/GenBank/DDBJ whole genome shotgun (WGS) entry which is preliminary data.</text>
</comment>
<evidence type="ECO:0000313" key="2">
    <source>
        <dbReference type="Proteomes" id="UP000050349"/>
    </source>
</evidence>
<protein>
    <submittedName>
        <fullName evidence="1">Uncharacterized protein</fullName>
    </submittedName>
</protein>
<dbReference type="EMBL" id="LJXB01000094">
    <property type="protein sequence ID" value="KPU50671.1"/>
    <property type="molecule type" value="Genomic_DNA"/>
</dbReference>
<reference evidence="1 2" key="1">
    <citation type="submission" date="2015-09" db="EMBL/GenBank/DDBJ databases">
        <authorList>
            <person name="Jackson K.R."/>
            <person name="Lunt B.L."/>
            <person name="Fisher J.N.B."/>
            <person name="Gardner A.V."/>
            <person name="Bailey M.E."/>
            <person name="Deus L.M."/>
            <person name="Earl A.S."/>
            <person name="Gibby P.D."/>
            <person name="Hartmann K.A."/>
            <person name="Liu J.E."/>
            <person name="Manci A.M."/>
            <person name="Nielsen D.A."/>
            <person name="Solomon M.B."/>
            <person name="Breakwell D.P."/>
            <person name="Burnett S.H."/>
            <person name="Grose J.H."/>
        </authorList>
    </citation>
    <scope>NUCLEOTIDE SEQUENCE [LARGE SCALE GENOMIC DNA]</scope>
    <source>
        <strain evidence="1 2">S613</strain>
    </source>
</reference>